<comment type="caution">
    <text evidence="1">The sequence shown here is derived from an EMBL/GenBank/DDBJ whole genome shotgun (WGS) entry which is preliminary data.</text>
</comment>
<reference evidence="1" key="1">
    <citation type="journal article" date="2022" name="bioRxiv">
        <title>Genomics of Preaxostyla Flagellates Illuminates Evolutionary Transitions and the Path Towards Mitochondrial Loss.</title>
        <authorList>
            <person name="Novak L.V.F."/>
            <person name="Treitli S.C."/>
            <person name="Pyrih J."/>
            <person name="Halakuc P."/>
            <person name="Pipaliya S.V."/>
            <person name="Vacek V."/>
            <person name="Brzon O."/>
            <person name="Soukal P."/>
            <person name="Eme L."/>
            <person name="Dacks J.B."/>
            <person name="Karnkowska A."/>
            <person name="Elias M."/>
            <person name="Hampl V."/>
        </authorList>
    </citation>
    <scope>NUCLEOTIDE SEQUENCE</scope>
    <source>
        <strain evidence="1">RCP-MX</strain>
    </source>
</reference>
<proteinExistence type="predicted"/>
<evidence type="ECO:0000313" key="1">
    <source>
        <dbReference type="EMBL" id="KAJ4457517.1"/>
    </source>
</evidence>
<dbReference type="EMBL" id="JAPMOS010000045">
    <property type="protein sequence ID" value="KAJ4457517.1"/>
    <property type="molecule type" value="Genomic_DNA"/>
</dbReference>
<dbReference type="Proteomes" id="UP001141327">
    <property type="component" value="Unassembled WGS sequence"/>
</dbReference>
<evidence type="ECO:0000313" key="2">
    <source>
        <dbReference type="Proteomes" id="UP001141327"/>
    </source>
</evidence>
<name>A0ABQ8UIH6_9EUKA</name>
<protein>
    <submittedName>
        <fullName evidence="1">Uncharacterized protein</fullName>
    </submittedName>
</protein>
<gene>
    <name evidence="1" type="ORF">PAPYR_6994</name>
</gene>
<keyword evidence="2" id="KW-1185">Reference proteome</keyword>
<sequence>MPDGRTTTVDIACGACPSDYATGGCVPTAEQPFCICGVAGWPQCEPTLVVAAQCPPQTLRLPGSLQVGLSAATAEVVVNGVVQAAFSPDAPTYVLPQNTPALHLSLRTSGRRH</sequence>
<organism evidence="1 2">
    <name type="scientific">Paratrimastix pyriformis</name>
    <dbReference type="NCBI Taxonomy" id="342808"/>
    <lineage>
        <taxon>Eukaryota</taxon>
        <taxon>Metamonada</taxon>
        <taxon>Preaxostyla</taxon>
        <taxon>Paratrimastigidae</taxon>
        <taxon>Paratrimastix</taxon>
    </lineage>
</organism>
<accession>A0ABQ8UIH6</accession>